<dbReference type="EMBL" id="CM000914">
    <property type="protein sequence ID" value="EFG03732.2"/>
    <property type="molecule type" value="Genomic_DNA"/>
</dbReference>
<feature type="region of interest" description="Disordered" evidence="1">
    <location>
        <begin position="1"/>
        <end position="34"/>
    </location>
</feature>
<evidence type="ECO:0000313" key="3">
    <source>
        <dbReference type="Proteomes" id="UP000002357"/>
    </source>
</evidence>
<feature type="compositionally biased region" description="Basic and acidic residues" evidence="1">
    <location>
        <begin position="12"/>
        <end position="27"/>
    </location>
</feature>
<proteinExistence type="predicted"/>
<geneLocation type="plasmid" evidence="2 3">
    <name>pSCL4</name>
</geneLocation>
<evidence type="ECO:0000256" key="1">
    <source>
        <dbReference type="SAM" id="MobiDB-lite"/>
    </source>
</evidence>
<organism evidence="2 3">
    <name type="scientific">Streptomyces clavuligerus</name>
    <dbReference type="NCBI Taxonomy" id="1901"/>
    <lineage>
        <taxon>Bacteria</taxon>
        <taxon>Bacillati</taxon>
        <taxon>Actinomycetota</taxon>
        <taxon>Actinomycetes</taxon>
        <taxon>Kitasatosporales</taxon>
        <taxon>Streptomycetaceae</taxon>
        <taxon>Streptomyces</taxon>
    </lineage>
</organism>
<dbReference type="Proteomes" id="UP000002357">
    <property type="component" value="Plasmid pSCL4"/>
</dbReference>
<sequence>MTAMAMATGLTDEQRKKLSERVREVNKRSVSRPR</sequence>
<dbReference type="AlphaFoldDB" id="B5GUM9"/>
<gene>
    <name evidence="2" type="ORF">SCLAV_p0241</name>
</gene>
<keyword evidence="3" id="KW-1185">Reference proteome</keyword>
<protein>
    <submittedName>
        <fullName evidence="2">Uncharacterized protein</fullName>
    </submittedName>
</protein>
<name>B5GUM9_STRCL</name>
<keyword evidence="2" id="KW-0614">Plasmid</keyword>
<evidence type="ECO:0000313" key="2">
    <source>
        <dbReference type="EMBL" id="EFG03732.2"/>
    </source>
</evidence>
<accession>B5GUM9</accession>
<reference evidence="2 3" key="1">
    <citation type="journal article" date="2010" name="Genome Biol. Evol.">
        <title>The sequence of a 1.8-mb bacterial linear plasmid reveals a rich evolutionary reservoir of secondary metabolic pathways.</title>
        <authorList>
            <person name="Medema M.H."/>
            <person name="Trefzer A."/>
            <person name="Kovalchuk A."/>
            <person name="van den Berg M."/>
            <person name="Mueller U."/>
            <person name="Heijne W."/>
            <person name="Wu L."/>
            <person name="Alam M.T."/>
            <person name="Ronning C.M."/>
            <person name="Nierman W.C."/>
            <person name="Bovenberg R.A.L."/>
            <person name="Breitling R."/>
            <person name="Takano E."/>
        </authorList>
    </citation>
    <scope>NUCLEOTIDE SEQUENCE [LARGE SCALE GENOMIC DNA]</scope>
    <source>
        <strain evidence="3">ATCC 27064 / DSM 738 / JCM 4710 / NBRC 13307 / NCIMB 12785 / NRRL 3585 / VKM Ac-602</strain>
        <plasmid evidence="2">pSCL4</plasmid>
    </source>
</reference>